<keyword evidence="2" id="KW-1185">Reference proteome</keyword>
<name>A0A154P0A4_DUFNO</name>
<evidence type="ECO:0000313" key="2">
    <source>
        <dbReference type="Proteomes" id="UP000076502"/>
    </source>
</evidence>
<proteinExistence type="predicted"/>
<reference evidence="1 2" key="1">
    <citation type="submission" date="2015-07" db="EMBL/GenBank/DDBJ databases">
        <title>The genome of Dufourea novaeangliae.</title>
        <authorList>
            <person name="Pan H."/>
            <person name="Kapheim K."/>
        </authorList>
    </citation>
    <scope>NUCLEOTIDE SEQUENCE [LARGE SCALE GENOMIC DNA]</scope>
    <source>
        <strain evidence="1">0120121106</strain>
        <tissue evidence="1">Whole body</tissue>
    </source>
</reference>
<dbReference type="EMBL" id="KQ434788">
    <property type="protein sequence ID" value="KZC05346.1"/>
    <property type="molecule type" value="Genomic_DNA"/>
</dbReference>
<evidence type="ECO:0000313" key="1">
    <source>
        <dbReference type="EMBL" id="KZC05346.1"/>
    </source>
</evidence>
<accession>A0A154P0A4</accession>
<protein>
    <submittedName>
        <fullName evidence="1">Uncharacterized protein</fullName>
    </submittedName>
</protein>
<dbReference type="Proteomes" id="UP000076502">
    <property type="component" value="Unassembled WGS sequence"/>
</dbReference>
<dbReference type="AlphaFoldDB" id="A0A154P0A4"/>
<gene>
    <name evidence="1" type="ORF">WN55_06588</name>
</gene>
<sequence>MKNENNRMIMTEFVGLRSKMYATRVHGIKHYVKKLKGIGRSVTEKSIQFDVYIKCLNDSVEKTVQQNRIKSIPHNVYTIHEQKLALSPHDKKRKIQHNSTRTLPWGHYSIRETSHNV</sequence>
<organism evidence="1 2">
    <name type="scientific">Dufourea novaeangliae</name>
    <name type="common">Sweat bee</name>
    <dbReference type="NCBI Taxonomy" id="178035"/>
    <lineage>
        <taxon>Eukaryota</taxon>
        <taxon>Metazoa</taxon>
        <taxon>Ecdysozoa</taxon>
        <taxon>Arthropoda</taxon>
        <taxon>Hexapoda</taxon>
        <taxon>Insecta</taxon>
        <taxon>Pterygota</taxon>
        <taxon>Neoptera</taxon>
        <taxon>Endopterygota</taxon>
        <taxon>Hymenoptera</taxon>
        <taxon>Apocrita</taxon>
        <taxon>Aculeata</taxon>
        <taxon>Apoidea</taxon>
        <taxon>Anthophila</taxon>
        <taxon>Halictidae</taxon>
        <taxon>Rophitinae</taxon>
        <taxon>Dufourea</taxon>
    </lineage>
</organism>
<dbReference type="STRING" id="178035.A0A154P0A4"/>